<dbReference type="InterPro" id="IPR032675">
    <property type="entry name" value="LRR_dom_sf"/>
</dbReference>
<protein>
    <submittedName>
        <fullName evidence="6">LRR and CARD domains-containing protein 3 (Nucleotide-binding oligomerization domain protein 3</fullName>
    </submittedName>
</protein>
<comment type="caution">
    <text evidence="6">The sequence shown here is derived from an EMBL/GenBank/DDBJ whole genome shotgun (WGS) entry which is preliminary data.</text>
</comment>
<organism evidence="6 7">
    <name type="scientific">Durusdinium trenchii</name>
    <dbReference type="NCBI Taxonomy" id="1381693"/>
    <lineage>
        <taxon>Eukaryota</taxon>
        <taxon>Sar</taxon>
        <taxon>Alveolata</taxon>
        <taxon>Dinophyceae</taxon>
        <taxon>Suessiales</taxon>
        <taxon>Symbiodiniaceae</taxon>
        <taxon>Durusdinium</taxon>
    </lineage>
</organism>
<dbReference type="PANTHER" id="PTHR24113">
    <property type="entry name" value="RAN GTPASE-ACTIVATING PROTEIN 1"/>
    <property type="match status" value="1"/>
</dbReference>
<dbReference type="InterPro" id="IPR001611">
    <property type="entry name" value="Leu-rich_rpt"/>
</dbReference>
<dbReference type="InterPro" id="IPR027038">
    <property type="entry name" value="RanGap"/>
</dbReference>
<dbReference type="Pfam" id="PF13516">
    <property type="entry name" value="LRR_6"/>
    <property type="match status" value="3"/>
</dbReference>
<evidence type="ECO:0000256" key="2">
    <source>
        <dbReference type="ARBA" id="ARBA00022614"/>
    </source>
</evidence>
<dbReference type="SUPFAM" id="SSF52047">
    <property type="entry name" value="RNI-like"/>
    <property type="match status" value="2"/>
</dbReference>
<dbReference type="SMART" id="SM00368">
    <property type="entry name" value="LRR_RI"/>
    <property type="match status" value="9"/>
</dbReference>
<keyword evidence="7" id="KW-1185">Reference proteome</keyword>
<reference evidence="6 7" key="1">
    <citation type="submission" date="2024-02" db="EMBL/GenBank/DDBJ databases">
        <authorList>
            <person name="Chen Y."/>
            <person name="Shah S."/>
            <person name="Dougan E. K."/>
            <person name="Thang M."/>
            <person name="Chan C."/>
        </authorList>
    </citation>
    <scope>NUCLEOTIDE SEQUENCE [LARGE SCALE GENOMIC DNA]</scope>
</reference>
<evidence type="ECO:0000256" key="5">
    <source>
        <dbReference type="SAM" id="Phobius"/>
    </source>
</evidence>
<evidence type="ECO:0000313" key="7">
    <source>
        <dbReference type="Proteomes" id="UP001642464"/>
    </source>
</evidence>
<feature type="compositionally biased region" description="Acidic residues" evidence="4">
    <location>
        <begin position="95"/>
        <end position="104"/>
    </location>
</feature>
<dbReference type="Proteomes" id="UP001642464">
    <property type="component" value="Unassembled WGS sequence"/>
</dbReference>
<evidence type="ECO:0000313" key="6">
    <source>
        <dbReference type="EMBL" id="CAK9057599.1"/>
    </source>
</evidence>
<name>A0ABP0N1X0_9DINO</name>
<dbReference type="Gene3D" id="3.80.10.10">
    <property type="entry name" value="Ribonuclease Inhibitor"/>
    <property type="match status" value="3"/>
</dbReference>
<keyword evidence="3" id="KW-0677">Repeat</keyword>
<accession>A0ABP0N1X0</accession>
<feature type="transmembrane region" description="Helical" evidence="5">
    <location>
        <begin position="223"/>
        <end position="245"/>
    </location>
</feature>
<evidence type="ECO:0000256" key="4">
    <source>
        <dbReference type="SAM" id="MobiDB-lite"/>
    </source>
</evidence>
<feature type="compositionally biased region" description="Basic and acidic residues" evidence="4">
    <location>
        <begin position="75"/>
        <end position="94"/>
    </location>
</feature>
<evidence type="ECO:0000256" key="1">
    <source>
        <dbReference type="ARBA" id="ARBA00022468"/>
    </source>
</evidence>
<dbReference type="PANTHER" id="PTHR24113:SF12">
    <property type="entry name" value="RAN GTPASE-ACTIVATING PROTEIN 1"/>
    <property type="match status" value="1"/>
</dbReference>
<proteinExistence type="predicted"/>
<feature type="region of interest" description="Disordered" evidence="4">
    <location>
        <begin position="72"/>
        <end position="105"/>
    </location>
</feature>
<dbReference type="EMBL" id="CAXAMM010025780">
    <property type="protein sequence ID" value="CAK9057599.1"/>
    <property type="molecule type" value="Genomic_DNA"/>
</dbReference>
<evidence type="ECO:0000256" key="3">
    <source>
        <dbReference type="ARBA" id="ARBA00022737"/>
    </source>
</evidence>
<keyword evidence="5" id="KW-0812">Transmembrane</keyword>
<keyword evidence="2" id="KW-0433">Leucine-rich repeat</keyword>
<keyword evidence="5" id="KW-1133">Transmembrane helix</keyword>
<feature type="transmembrane region" description="Helical" evidence="5">
    <location>
        <begin position="120"/>
        <end position="145"/>
    </location>
</feature>
<keyword evidence="5" id="KW-0472">Membrane</keyword>
<keyword evidence="1" id="KW-0343">GTPase activation</keyword>
<feature type="transmembrane region" description="Helical" evidence="5">
    <location>
        <begin position="37"/>
        <end position="62"/>
    </location>
</feature>
<gene>
    <name evidence="6" type="ORF">SCF082_LOCUS30875</name>
</gene>
<sequence length="1303" mass="144704">MENDINNTLAFDLALQFVPTRTGPVEDAVAQAMERSILHVAVMVCMYLITTALGTLMLFCAGKAKAVPKRKRTSRKDSLSSKTSEDEMAVRVEEEVPDPDDEAKEPDLLQLPISLQYQKAFVVGVYCCNFLLCLAAGVGSTLTGLLSPELGLAWEFYTVHFACGCLWMLAQAALAAYMLPPGRRYANTAFLEATFLGICPVTSDAFDTLKDVSFGFLCFAADNLIVNAVGLISLLWLLMFHAILFRDQAFRQWFAENHVSVLALRTLPADADDSPNPLKIPYSENWPDEVAKMMADKKPTSYFLCTKAGKTIPFVADGAPGELTKTTRVDDADFPIELVCQVQYSDHLAADVKEFMADKSPTSYYLCTRNGKRIPFVADSEPVKLTREPNVDEFPVVFVYQVSWMEWAAGLSAEILQYIYKQLTPLKRKMLLWENLPQGVMACIYLEVVGGSVMVALLNLAVPTVQIICTLALFHPVQRLIVAKFAEQIDIAFQESDLVEFHRLRTEAELDSESGLFREICPHSKRLNGFIPDLDESDEGRRVHDEAWARSRWILLDCFDSMRSNPHNAHYGELDIVGELQGKQSTHLEGIVAIFSAFHLEGVEILKMNSNNISSKWSKDLAKGLIRNTTITHLDMSGNHIRAAGTKALLHALGDNDLQFLALCGNDLGLKGAEAVAEYLKKDTTQVEKLLLDDNNFADEGSKVLAEAFKMNQSVRYLHLRGNKIGSAGIQDLLLAVVDNDLLLLALCGNDLGLKGAEAVAKYLKRSDTHVSDLRLDDNNFADEGSEVLAEAFKMNQHVQSLHLRGNKIGSAGIQALSEMLKTNQTLEWFDLSNNNMDLVCLEALATAMSKNRHITELYIFAETKVLMKSPVDSTAYFGSAGESKLIKVLPNELMFVCVTSASKHVSQQLLPILQARQPEEKMLVVPFLRQCGEEWLRLKKDQCTGWAILDDVKPDDVFLKTMQAIEGQDKGDCRASPWETTLVLAKIDLRDVQAKDQGLVRRDFLVQEALAKAVSQNNKIKKLYIFSERLSYEPFEEQLTSMTHSWNRPQPTARTPHGELMSFIQENELDLSNMELGDEEVLSQAVPGLLQINDVHVITLCNNKIGLDGLKALATAVTKNQALKKLHIFSAGGKAGSDTAGEKVLSFFQQCGLALLNEDRGERRPDDLNLDDRFFKAIMAIEGEDQPVIVDSVRVRCDKKGGFSMTTQTVAMDIKIAVPDSPDSVATVPRRRVKDSPKYAEIQAMDIKIAVPDSPDMATVPRRRVKDSPKYEEVQAMDIKIAVPDSPDSVATVPRLVEAKQS</sequence>
<feature type="transmembrane region" description="Helical" evidence="5">
    <location>
        <begin position="157"/>
        <end position="178"/>
    </location>
</feature>